<dbReference type="RefSeq" id="WP_004634345.1">
    <property type="nucleotide sequence ID" value="NZ_CP046314.1"/>
</dbReference>
<keyword evidence="1" id="KW-1133">Transmembrane helix</keyword>
<gene>
    <name evidence="2" type="ORF">FOC49_04100</name>
</gene>
<evidence type="ECO:0000313" key="3">
    <source>
        <dbReference type="Proteomes" id="UP000425411"/>
    </source>
</evidence>
<evidence type="ECO:0000313" key="2">
    <source>
        <dbReference type="EMBL" id="QGS09104.1"/>
    </source>
</evidence>
<proteinExistence type="predicted"/>
<accession>A0AAP9KT45</accession>
<protein>
    <submittedName>
        <fullName evidence="2">Uncharacterized protein</fullName>
    </submittedName>
</protein>
<sequence length="89" mass="10226">MDILTISAGVIIGFIVAKNVIFHKNNNRKRNRQIITISAVLTIVFNIVSYIIYKKIDIITILLPLIIIAFILQLKDYKKINNKNDTEDI</sequence>
<organism evidence="2 3">
    <name type="scientific">Gemella morbillorum</name>
    <dbReference type="NCBI Taxonomy" id="29391"/>
    <lineage>
        <taxon>Bacteria</taxon>
        <taxon>Bacillati</taxon>
        <taxon>Bacillota</taxon>
        <taxon>Bacilli</taxon>
        <taxon>Bacillales</taxon>
        <taxon>Gemellaceae</taxon>
        <taxon>Gemella</taxon>
    </lineage>
</organism>
<keyword evidence="1" id="KW-0472">Membrane</keyword>
<keyword evidence="3" id="KW-1185">Reference proteome</keyword>
<evidence type="ECO:0000256" key="1">
    <source>
        <dbReference type="SAM" id="Phobius"/>
    </source>
</evidence>
<feature type="transmembrane region" description="Helical" evidence="1">
    <location>
        <begin position="34"/>
        <end position="52"/>
    </location>
</feature>
<name>A0AAP9KT45_9BACL</name>
<reference evidence="2 3" key="1">
    <citation type="submission" date="2019-11" db="EMBL/GenBank/DDBJ databases">
        <title>FDA dAtabase for Regulatory Grade micrObial Sequences (FDA-ARGOS): Supporting development and validation of Infectious Disease Dx tests.</title>
        <authorList>
            <person name="Turner S."/>
            <person name="Byrd R."/>
            <person name="Tallon L."/>
            <person name="Sadzewicz L."/>
            <person name="Vavikolanu K."/>
            <person name="Mehta A."/>
            <person name="Aluvathingal J."/>
            <person name="Nadendla S."/>
            <person name="Myers T."/>
            <person name="Yan Y."/>
            <person name="Sichtig H."/>
        </authorList>
    </citation>
    <scope>NUCLEOTIDE SEQUENCE [LARGE SCALE GENOMIC DNA]</scope>
    <source>
        <strain evidence="2 3">FDAARGOS_741</strain>
    </source>
</reference>
<dbReference type="AlphaFoldDB" id="A0AAP9KT45"/>
<feature type="transmembrane region" description="Helical" evidence="1">
    <location>
        <begin position="58"/>
        <end position="74"/>
    </location>
</feature>
<feature type="transmembrane region" description="Helical" evidence="1">
    <location>
        <begin position="6"/>
        <end position="22"/>
    </location>
</feature>
<dbReference type="Proteomes" id="UP000425411">
    <property type="component" value="Chromosome"/>
</dbReference>
<keyword evidence="1" id="KW-0812">Transmembrane</keyword>
<dbReference type="EMBL" id="CP046314">
    <property type="protein sequence ID" value="QGS09104.1"/>
    <property type="molecule type" value="Genomic_DNA"/>
</dbReference>